<dbReference type="OrthoDB" id="9806665at2"/>
<dbReference type="PANTHER" id="PTHR33219:SF14">
    <property type="entry name" value="PROTEIN COFACTOR ASSEMBLY OF COMPLEX C SUBUNIT B CCB3, CHLOROPLASTIC-RELATED"/>
    <property type="match status" value="1"/>
</dbReference>
<evidence type="ECO:0000313" key="3">
    <source>
        <dbReference type="EMBL" id="PQA42900.1"/>
    </source>
</evidence>
<evidence type="ECO:0000256" key="1">
    <source>
        <dbReference type="ARBA" id="ARBA00010894"/>
    </source>
</evidence>
<reference evidence="4" key="1">
    <citation type="submission" date="2018-02" db="EMBL/GenBank/DDBJ databases">
        <title>Genome sequencing of Solimonas sp. HR-BB.</title>
        <authorList>
            <person name="Lee Y."/>
            <person name="Jeon C.O."/>
        </authorList>
    </citation>
    <scope>NUCLEOTIDE SEQUENCE [LARGE SCALE GENOMIC DNA]</scope>
    <source>
        <strain evidence="4">HR-E</strain>
    </source>
</reference>
<dbReference type="Pfam" id="PF02325">
    <property type="entry name" value="CCB3_YggT"/>
    <property type="match status" value="2"/>
</dbReference>
<keyword evidence="2" id="KW-0472">Membrane</keyword>
<evidence type="ECO:0000256" key="2">
    <source>
        <dbReference type="SAM" id="Phobius"/>
    </source>
</evidence>
<name>A0A2P6ASL8_9GAMM</name>
<sequence length="192" mass="20661">MDALKEIVILLVKTGTSVFMFLVWLRFLLQVAGADFYNPMSQFVVRATSPLLNPLRRAVPGFFGLDIAALVLIVLIKLIQLAAVVHLDGLVATPALLVVTAVFDLLQSAIDFFFWLILGTVILSWVAMASGGVNPGLMPLLQIAEIVLAPCRRLLPNLGGFDLSPIIAFLALQIFGILLNALEPQVLSALAG</sequence>
<comment type="similarity">
    <text evidence="1">Belongs to the YggT family.</text>
</comment>
<feature type="transmembrane region" description="Helical" evidence="2">
    <location>
        <begin position="112"/>
        <end position="133"/>
    </location>
</feature>
<evidence type="ECO:0000313" key="4">
    <source>
        <dbReference type="Proteomes" id="UP000243900"/>
    </source>
</evidence>
<dbReference type="RefSeq" id="WP_105192230.1">
    <property type="nucleotide sequence ID" value="NZ_PTQZ01000109.1"/>
</dbReference>
<proteinExistence type="inferred from homology"/>
<keyword evidence="4" id="KW-1185">Reference proteome</keyword>
<dbReference type="EMBL" id="PTQZ01000109">
    <property type="protein sequence ID" value="PQA42900.1"/>
    <property type="molecule type" value="Genomic_DNA"/>
</dbReference>
<organism evidence="3 4">
    <name type="scientific">Amnimonas aquatica</name>
    <dbReference type="NCBI Taxonomy" id="2094561"/>
    <lineage>
        <taxon>Bacteria</taxon>
        <taxon>Pseudomonadati</taxon>
        <taxon>Pseudomonadota</taxon>
        <taxon>Gammaproteobacteria</taxon>
        <taxon>Moraxellales</taxon>
        <taxon>Moraxellaceae</taxon>
        <taxon>Amnimonas</taxon>
    </lineage>
</organism>
<feature type="transmembrane region" description="Helical" evidence="2">
    <location>
        <begin position="7"/>
        <end position="29"/>
    </location>
</feature>
<dbReference type="PANTHER" id="PTHR33219">
    <property type="entry name" value="YLMG HOMOLOG PROTEIN 2, CHLOROPLASTIC"/>
    <property type="match status" value="1"/>
</dbReference>
<accession>A0A2P6ASL8</accession>
<comment type="caution">
    <text evidence="3">The sequence shown here is derived from an EMBL/GenBank/DDBJ whole genome shotgun (WGS) entry which is preliminary data.</text>
</comment>
<protein>
    <submittedName>
        <fullName evidence="3">YggT family protein</fullName>
    </submittedName>
</protein>
<keyword evidence="2" id="KW-1133">Transmembrane helix</keyword>
<gene>
    <name evidence="3" type="ORF">C5O18_05625</name>
</gene>
<dbReference type="GO" id="GO:0016020">
    <property type="term" value="C:membrane"/>
    <property type="evidence" value="ECO:0007669"/>
    <property type="project" value="InterPro"/>
</dbReference>
<dbReference type="InterPro" id="IPR003425">
    <property type="entry name" value="CCB3/YggT"/>
</dbReference>
<feature type="transmembrane region" description="Helical" evidence="2">
    <location>
        <begin position="58"/>
        <end position="76"/>
    </location>
</feature>
<dbReference type="Proteomes" id="UP000243900">
    <property type="component" value="Unassembled WGS sequence"/>
</dbReference>
<dbReference type="AlphaFoldDB" id="A0A2P6ASL8"/>
<keyword evidence="2" id="KW-0812">Transmembrane</keyword>
<feature type="transmembrane region" description="Helical" evidence="2">
    <location>
        <begin position="83"/>
        <end position="106"/>
    </location>
</feature>
<feature type="transmembrane region" description="Helical" evidence="2">
    <location>
        <begin position="154"/>
        <end position="179"/>
    </location>
</feature>